<reference evidence="1 2" key="2">
    <citation type="journal article" date="2012" name="Stand. Genomic Sci.">
        <title>Complete genome sequence of the moderately thermophilic mineral-sulfide-oxidizing firmicute Sulfobacillus acidophilus type strain (NAL(T)).</title>
        <authorList>
            <person name="Anderson I."/>
            <person name="Chertkov O."/>
            <person name="Chen A."/>
            <person name="Saunders E."/>
            <person name="Lapidus A."/>
            <person name="Nolan M."/>
            <person name="Lucas S."/>
            <person name="Hammon N."/>
            <person name="Deshpande S."/>
            <person name="Cheng J.F."/>
            <person name="Han C."/>
            <person name="Tapia R."/>
            <person name="Goodwin L.A."/>
            <person name="Pitluck S."/>
            <person name="Liolios K."/>
            <person name="Pagani I."/>
            <person name="Ivanova N."/>
            <person name="Mikhailova N."/>
            <person name="Pati A."/>
            <person name="Palaniappan K."/>
            <person name="Land M."/>
            <person name="Pan C."/>
            <person name="Rohde M."/>
            <person name="Pukall R."/>
            <person name="Goker M."/>
            <person name="Detter J.C."/>
            <person name="Woyke T."/>
            <person name="Bristow J."/>
            <person name="Eisen J.A."/>
            <person name="Markowitz V."/>
            <person name="Hugenholtz P."/>
            <person name="Kyrpides N.C."/>
            <person name="Klenk H.P."/>
            <person name="Mavromatis K."/>
        </authorList>
    </citation>
    <scope>NUCLEOTIDE SEQUENCE [LARGE SCALE GENOMIC DNA]</scope>
    <source>
        <strain evidence="2">ATCC 700253 / DSM 10332 / NAL</strain>
    </source>
</reference>
<dbReference type="HOGENOM" id="CLU_911920_0_0_9"/>
<evidence type="ECO:0000313" key="2">
    <source>
        <dbReference type="Proteomes" id="UP000005439"/>
    </source>
</evidence>
<evidence type="ECO:0000313" key="1">
    <source>
        <dbReference type="EMBL" id="AEW04228.1"/>
    </source>
</evidence>
<gene>
    <name evidence="1" type="ordered locus">Sulac_0721</name>
</gene>
<dbReference type="Proteomes" id="UP000005439">
    <property type="component" value="Chromosome"/>
</dbReference>
<keyword evidence="2" id="KW-1185">Reference proteome</keyword>
<organism evidence="1 2">
    <name type="scientific">Sulfobacillus acidophilus (strain ATCC 700253 / DSM 10332 / NAL)</name>
    <dbReference type="NCBI Taxonomy" id="679936"/>
    <lineage>
        <taxon>Bacteria</taxon>
        <taxon>Bacillati</taxon>
        <taxon>Bacillota</taxon>
        <taxon>Clostridia</taxon>
        <taxon>Eubacteriales</taxon>
        <taxon>Clostridiales Family XVII. Incertae Sedis</taxon>
        <taxon>Sulfobacillus</taxon>
    </lineage>
</organism>
<sequence>MTAHVVHQFVEATTARGPRAFYSGYLGQVTRLVVVHDGIDGLLSRIISQTAETPVIAWHSAVPGASLRGVWFPSLREAWVDPEIWRHYAPAYGPEVVHVSSSRPATPYPDYVERSAVSRFLQAAHAFLTDWGDDGWFERAPALEQMVRQLPPQSVPGRDEHYFGSPLTGHGPQSFLPDRFAELAVTIHLGGWRSWDKFQVIRRLGEIALCQGYRVEFYHDTLDPAAIDHIILPEAGWGITNATSPHHLPSGQKAFWYDPPRSKGPSEDCLTGFYLAYSEAWRQLWSEAPAGSSRLTVPLTMPSVR</sequence>
<dbReference type="PATRIC" id="fig|679936.5.peg.771"/>
<proteinExistence type="predicted"/>
<dbReference type="STRING" id="679936.Sulac_0721"/>
<protein>
    <submittedName>
        <fullName evidence="1">Uncharacterized protein</fullName>
    </submittedName>
</protein>
<name>G8U0K6_SULAD</name>
<dbReference type="KEGG" id="sap:Sulac_0721"/>
<dbReference type="AlphaFoldDB" id="G8U0K6"/>
<reference evidence="2" key="1">
    <citation type="submission" date="2011-12" db="EMBL/GenBank/DDBJ databases">
        <title>The complete genome of chromosome of Sulfobacillus acidophilus DSM 10332.</title>
        <authorList>
            <person name="Lucas S."/>
            <person name="Han J."/>
            <person name="Lapidus A."/>
            <person name="Bruce D."/>
            <person name="Goodwin L."/>
            <person name="Pitluck S."/>
            <person name="Peters L."/>
            <person name="Kyrpides N."/>
            <person name="Mavromatis K."/>
            <person name="Ivanova N."/>
            <person name="Mikhailova N."/>
            <person name="Chertkov O."/>
            <person name="Saunders E."/>
            <person name="Detter J.C."/>
            <person name="Tapia R."/>
            <person name="Han C."/>
            <person name="Land M."/>
            <person name="Hauser L."/>
            <person name="Markowitz V."/>
            <person name="Cheng J.-F."/>
            <person name="Hugenholtz P."/>
            <person name="Woyke T."/>
            <person name="Wu D."/>
            <person name="Pukall R."/>
            <person name="Gehrich-Schroeter G."/>
            <person name="Schneider S."/>
            <person name="Klenk H.-P."/>
            <person name="Eisen J.A."/>
        </authorList>
    </citation>
    <scope>NUCLEOTIDE SEQUENCE [LARGE SCALE GENOMIC DNA]</scope>
    <source>
        <strain evidence="2">ATCC 700253 / DSM 10332 / NAL</strain>
    </source>
</reference>
<dbReference type="EMBL" id="CP003179">
    <property type="protein sequence ID" value="AEW04228.1"/>
    <property type="molecule type" value="Genomic_DNA"/>
</dbReference>
<accession>G8U0K6</accession>